<evidence type="ECO:0008006" key="3">
    <source>
        <dbReference type="Google" id="ProtNLM"/>
    </source>
</evidence>
<dbReference type="InterPro" id="IPR032585">
    <property type="entry name" value="DUF4912"/>
</dbReference>
<proteinExistence type="predicted"/>
<gene>
    <name evidence="1" type="ORF">C8J48_0989</name>
</gene>
<accession>A0A2T4Z939</accession>
<comment type="caution">
    <text evidence="1">The sequence shown here is derived from an EMBL/GenBank/DDBJ whole genome shotgun (WGS) entry which is preliminary data.</text>
</comment>
<evidence type="ECO:0000313" key="1">
    <source>
        <dbReference type="EMBL" id="PTM58406.1"/>
    </source>
</evidence>
<dbReference type="AlphaFoldDB" id="A0A2T4Z939"/>
<name>A0A2T4Z939_9BACL</name>
<reference evidence="1 2" key="1">
    <citation type="submission" date="2018-04" db="EMBL/GenBank/DDBJ databases">
        <title>Genomic Encyclopedia of Archaeal and Bacterial Type Strains, Phase II (KMG-II): from individual species to whole genera.</title>
        <authorList>
            <person name="Goeker M."/>
        </authorList>
    </citation>
    <scope>NUCLEOTIDE SEQUENCE [LARGE SCALE GENOMIC DNA]</scope>
    <source>
        <strain evidence="1 2">DSM 45169</strain>
    </source>
</reference>
<keyword evidence="2" id="KW-1185">Reference proteome</keyword>
<dbReference type="Proteomes" id="UP000241639">
    <property type="component" value="Unassembled WGS sequence"/>
</dbReference>
<evidence type="ECO:0000313" key="2">
    <source>
        <dbReference type="Proteomes" id="UP000241639"/>
    </source>
</evidence>
<sequence>MEAGASYRQMAEALGLTLGQFRYRLQKYRKAMEEIAVTQAEPRLERPEWKEDSRLWEEEWVQTGIEDRLILMAKDPWTLFAHWRVSPLQQRLVCRHFESEWGRLPFSLRLCDVTDLHYDGKHAHSIRVENTHPLADRYWLAGVTPGRHYLAEWGTWTLEGHFFTLLCSNVVKTPRILEERNRAVLKMEPVASEKTTATTDLEKPFYPDIADRWNDRFDGYTWVEKKEGDR</sequence>
<dbReference type="Pfam" id="PF16258">
    <property type="entry name" value="DUF4912"/>
    <property type="match status" value="1"/>
</dbReference>
<dbReference type="EMBL" id="PZZP01000001">
    <property type="protein sequence ID" value="PTM58406.1"/>
    <property type="molecule type" value="Genomic_DNA"/>
</dbReference>
<organism evidence="1 2">
    <name type="scientific">Desmospora activa DSM 45169</name>
    <dbReference type="NCBI Taxonomy" id="1121389"/>
    <lineage>
        <taxon>Bacteria</taxon>
        <taxon>Bacillati</taxon>
        <taxon>Bacillota</taxon>
        <taxon>Bacilli</taxon>
        <taxon>Bacillales</taxon>
        <taxon>Thermoactinomycetaceae</taxon>
        <taxon>Desmospora</taxon>
    </lineage>
</organism>
<protein>
    <recommendedName>
        <fullName evidence="3">DUF4912 domain-containing protein</fullName>
    </recommendedName>
</protein>